<dbReference type="Proteomes" id="UP000664701">
    <property type="component" value="Chromosome"/>
</dbReference>
<evidence type="ECO:0000256" key="1">
    <source>
        <dbReference type="SAM" id="Phobius"/>
    </source>
</evidence>
<dbReference type="EMBL" id="CP147251">
    <property type="protein sequence ID" value="WYJ76219.1"/>
    <property type="molecule type" value="Genomic_DNA"/>
</dbReference>
<reference evidence="2 3" key="1">
    <citation type="submission" date="2024-03" db="EMBL/GenBank/DDBJ databases">
        <title>The Genome Sequence of Enterococcus sp. DIV2402.</title>
        <authorList>
            <consortium name="The Broad Institute Genomics Platform"/>
            <consortium name="The Broad Institute Microbial Omics Core"/>
            <consortium name="The Broad Institute Genomic Center for Infectious Diseases"/>
            <person name="Earl A."/>
            <person name="Manson A."/>
            <person name="Gilmore M."/>
            <person name="Schwartman J."/>
            <person name="Shea T."/>
            <person name="Abouelleil A."/>
            <person name="Cao P."/>
            <person name="Chapman S."/>
            <person name="Cusick C."/>
            <person name="Young S."/>
            <person name="Neafsey D."/>
            <person name="Nusbaum C."/>
            <person name="Birren B."/>
        </authorList>
    </citation>
    <scope>NUCLEOTIDE SEQUENCE [LARGE SCALE GENOMIC DNA]</scope>
    <source>
        <strain evidence="2 3">DIV2402</strain>
    </source>
</reference>
<gene>
    <name evidence="2" type="ORF">DOK78_000845</name>
</gene>
<proteinExistence type="predicted"/>
<keyword evidence="1" id="KW-1133">Transmembrane helix</keyword>
<keyword evidence="1" id="KW-0472">Membrane</keyword>
<feature type="transmembrane region" description="Helical" evidence="1">
    <location>
        <begin position="12"/>
        <end position="37"/>
    </location>
</feature>
<keyword evidence="1" id="KW-0812">Transmembrane</keyword>
<organism evidence="2 3">
    <name type="scientific">Candidatus Enterococcus lowellii</name>
    <dbReference type="NCBI Taxonomy" id="2230877"/>
    <lineage>
        <taxon>Bacteria</taxon>
        <taxon>Bacillati</taxon>
        <taxon>Bacillota</taxon>
        <taxon>Bacilli</taxon>
        <taxon>Lactobacillales</taxon>
        <taxon>Enterococcaceae</taxon>
        <taxon>Enterococcus</taxon>
    </lineage>
</organism>
<name>A0ABZ2SQR9_9ENTE</name>
<evidence type="ECO:0000313" key="3">
    <source>
        <dbReference type="Proteomes" id="UP000664701"/>
    </source>
</evidence>
<evidence type="ECO:0000313" key="2">
    <source>
        <dbReference type="EMBL" id="WYJ76219.1"/>
    </source>
</evidence>
<accession>A0ABZ2SQR9</accession>
<keyword evidence="3" id="KW-1185">Reference proteome</keyword>
<protein>
    <submittedName>
        <fullName evidence="2">Uncharacterized protein</fullName>
    </submittedName>
</protein>
<sequence length="39" mass="4513">MKNKGSFWQNLFGFLSIDIVVRGIVAIVAVILLFWFLTR</sequence>